<evidence type="ECO:0000313" key="2">
    <source>
        <dbReference type="EMBL" id="TFY73630.1"/>
    </source>
</evidence>
<evidence type="ECO:0000259" key="1">
    <source>
        <dbReference type="Pfam" id="PF03795"/>
    </source>
</evidence>
<name>A0A4Y9ZHI1_9AGAM</name>
<dbReference type="OrthoDB" id="5519740at2759"/>
<organism evidence="2 3">
    <name type="scientific">Hericium alpestre</name>
    <dbReference type="NCBI Taxonomy" id="135208"/>
    <lineage>
        <taxon>Eukaryota</taxon>
        <taxon>Fungi</taxon>
        <taxon>Dikarya</taxon>
        <taxon>Basidiomycota</taxon>
        <taxon>Agaricomycotina</taxon>
        <taxon>Agaricomycetes</taxon>
        <taxon>Russulales</taxon>
        <taxon>Hericiaceae</taxon>
        <taxon>Hericium</taxon>
    </lineage>
</organism>
<dbReference type="InterPro" id="IPR011008">
    <property type="entry name" value="Dimeric_a/b-barrel"/>
</dbReference>
<proteinExistence type="predicted"/>
<accession>A0A4Y9ZHI1</accession>
<dbReference type="AlphaFoldDB" id="A0A4Y9ZHI1"/>
<evidence type="ECO:0000313" key="3">
    <source>
        <dbReference type="Proteomes" id="UP000298061"/>
    </source>
</evidence>
<dbReference type="Proteomes" id="UP000298061">
    <property type="component" value="Unassembled WGS sequence"/>
</dbReference>
<dbReference type="InterPro" id="IPR005545">
    <property type="entry name" value="YCII"/>
</dbReference>
<dbReference type="SUPFAM" id="SSF54909">
    <property type="entry name" value="Dimeric alpha+beta barrel"/>
    <property type="match status" value="1"/>
</dbReference>
<comment type="caution">
    <text evidence="2">The sequence shown here is derived from an EMBL/GenBank/DDBJ whole genome shotgun (WGS) entry which is preliminary data.</text>
</comment>
<dbReference type="InterPro" id="IPR051807">
    <property type="entry name" value="Sec-metab_biosynth-assoc"/>
</dbReference>
<dbReference type="EMBL" id="SFCI01002683">
    <property type="protein sequence ID" value="TFY73630.1"/>
    <property type="molecule type" value="Genomic_DNA"/>
</dbReference>
<keyword evidence="3" id="KW-1185">Reference proteome</keyword>
<dbReference type="PANTHER" id="PTHR33606">
    <property type="entry name" value="PROTEIN YCII"/>
    <property type="match status" value="1"/>
</dbReference>
<dbReference type="Gene3D" id="3.30.70.1060">
    <property type="entry name" value="Dimeric alpha+beta barrel"/>
    <property type="match status" value="1"/>
</dbReference>
<dbReference type="Pfam" id="PF03795">
    <property type="entry name" value="YCII"/>
    <property type="match status" value="1"/>
</dbReference>
<protein>
    <recommendedName>
        <fullName evidence="1">YCII-related domain-containing protein</fullName>
    </recommendedName>
</protein>
<feature type="domain" description="YCII-related" evidence="1">
    <location>
        <begin position="17"/>
        <end position="98"/>
    </location>
</feature>
<sequence>MSSESPKYLFAAWAPDYTDPDALRRRFAVRAQHLEGLKALFENGTLVHGGAMVDSDSLSPSVTAKKIEGSMGIFKASRAEEVRKIMESDIYWIANVWDKEKLEVKPLMTLPELIEM</sequence>
<reference evidence="2 3" key="1">
    <citation type="submission" date="2019-02" db="EMBL/GenBank/DDBJ databases">
        <title>Genome sequencing of the rare red list fungi Hericium alpestre (H. flagellum).</title>
        <authorList>
            <person name="Buettner E."/>
            <person name="Kellner H."/>
        </authorList>
    </citation>
    <scope>NUCLEOTIDE SEQUENCE [LARGE SCALE GENOMIC DNA]</scope>
    <source>
        <strain evidence="2 3">DSM 108284</strain>
    </source>
</reference>
<dbReference type="PANTHER" id="PTHR33606:SF3">
    <property type="entry name" value="PROTEIN YCII"/>
    <property type="match status" value="1"/>
</dbReference>
<gene>
    <name evidence="2" type="ORF">EWM64_g10382</name>
</gene>